<name>A0ACB9LV67_BAUVA</name>
<proteinExistence type="predicted"/>
<comment type="caution">
    <text evidence="1">The sequence shown here is derived from an EMBL/GenBank/DDBJ whole genome shotgun (WGS) entry which is preliminary data.</text>
</comment>
<accession>A0ACB9LV67</accession>
<keyword evidence="2" id="KW-1185">Reference proteome</keyword>
<dbReference type="EMBL" id="CM039436">
    <property type="protein sequence ID" value="KAI4315208.1"/>
    <property type="molecule type" value="Genomic_DNA"/>
</dbReference>
<protein>
    <submittedName>
        <fullName evidence="1">Uncharacterized protein</fullName>
    </submittedName>
</protein>
<organism evidence="1 2">
    <name type="scientific">Bauhinia variegata</name>
    <name type="common">Purple orchid tree</name>
    <name type="synonym">Phanera variegata</name>
    <dbReference type="NCBI Taxonomy" id="167791"/>
    <lineage>
        <taxon>Eukaryota</taxon>
        <taxon>Viridiplantae</taxon>
        <taxon>Streptophyta</taxon>
        <taxon>Embryophyta</taxon>
        <taxon>Tracheophyta</taxon>
        <taxon>Spermatophyta</taxon>
        <taxon>Magnoliopsida</taxon>
        <taxon>eudicotyledons</taxon>
        <taxon>Gunneridae</taxon>
        <taxon>Pentapetalae</taxon>
        <taxon>rosids</taxon>
        <taxon>fabids</taxon>
        <taxon>Fabales</taxon>
        <taxon>Fabaceae</taxon>
        <taxon>Cercidoideae</taxon>
        <taxon>Cercideae</taxon>
        <taxon>Bauhiniinae</taxon>
        <taxon>Bauhinia</taxon>
    </lineage>
</organism>
<sequence length="351" mass="39183">MAVPRSHIEAVLSVIPLKVTEAGHVRRVLVDEALKQGRFGGCYNVVLYYRKLNEDDSGWFLAGWIVESLGKSLSEKPILAGRIQRKENGDAEFQVVSNDAGIRLIEARIPMTLSEFLELNAKDDLKPELVFWKDIEEQSPEYSPLFYIQVTKFQCGGYAIGISCSILLAETLVVDNFLGEWTDMHNKMIRLNEMTETPIFYPPRLVGYKSPPTELITRTPSRNGAPSMVFKITAEDASFNKELAMLSVELAEEKLGRKMGSHFSLLVIQSSEVIKVEDCSNSKYSEQLSGLKSKITPTTWDDFGVYEVAFHEGNKPVHVSRWIGSVSDGNVMAILSPKEGVSGLIIVTFPN</sequence>
<reference evidence="1 2" key="1">
    <citation type="journal article" date="2022" name="DNA Res.">
        <title>Chromosomal-level genome assembly of the orchid tree Bauhinia variegata (Leguminosae; Cercidoideae) supports the allotetraploid origin hypothesis of Bauhinia.</title>
        <authorList>
            <person name="Zhong Y."/>
            <person name="Chen Y."/>
            <person name="Zheng D."/>
            <person name="Pang J."/>
            <person name="Liu Y."/>
            <person name="Luo S."/>
            <person name="Meng S."/>
            <person name="Qian L."/>
            <person name="Wei D."/>
            <person name="Dai S."/>
            <person name="Zhou R."/>
        </authorList>
    </citation>
    <scope>NUCLEOTIDE SEQUENCE [LARGE SCALE GENOMIC DNA]</scope>
    <source>
        <strain evidence="1">BV-YZ2020</strain>
    </source>
</reference>
<evidence type="ECO:0000313" key="2">
    <source>
        <dbReference type="Proteomes" id="UP000828941"/>
    </source>
</evidence>
<dbReference type="Proteomes" id="UP000828941">
    <property type="component" value="Chromosome 11"/>
</dbReference>
<evidence type="ECO:0000313" key="1">
    <source>
        <dbReference type="EMBL" id="KAI4315208.1"/>
    </source>
</evidence>
<gene>
    <name evidence="1" type="ORF">L6164_028041</name>
</gene>